<evidence type="ECO:0000256" key="4">
    <source>
        <dbReference type="ARBA" id="ARBA00022989"/>
    </source>
</evidence>
<dbReference type="PANTHER" id="PTHR37481">
    <property type="entry name" value="LIPOPOLYSACCHARIDE EXPORT SYSTEM PROTEIN LPTC"/>
    <property type="match status" value="1"/>
</dbReference>
<dbReference type="AlphaFoldDB" id="A0A1E7WGR5"/>
<name>A0A1E7WGR5_9BURK</name>
<proteinExistence type="predicted"/>
<dbReference type="Gene3D" id="2.60.450.10">
    <property type="entry name" value="Lipopolysaccharide (LPS) transport protein A like domain"/>
    <property type="match status" value="1"/>
</dbReference>
<dbReference type="NCBIfam" id="TIGR04409">
    <property type="entry name" value="LptC_YrbK"/>
    <property type="match status" value="1"/>
</dbReference>
<keyword evidence="4 6" id="KW-1133">Transmembrane helix</keyword>
<keyword evidence="1" id="KW-1003">Cell membrane</keyword>
<evidence type="ECO:0000256" key="1">
    <source>
        <dbReference type="ARBA" id="ARBA00022475"/>
    </source>
</evidence>
<dbReference type="GO" id="GO:0017089">
    <property type="term" value="F:glycolipid transfer activity"/>
    <property type="evidence" value="ECO:0007669"/>
    <property type="project" value="TreeGrafter"/>
</dbReference>
<dbReference type="PANTHER" id="PTHR37481:SF1">
    <property type="entry name" value="LIPOPOLYSACCHARIDE EXPORT SYSTEM PROTEIN LPTC"/>
    <property type="match status" value="1"/>
</dbReference>
<organism evidence="7 8">
    <name type="scientific">Duganella phyllosphaerae</name>
    <dbReference type="NCBI Taxonomy" id="762836"/>
    <lineage>
        <taxon>Bacteria</taxon>
        <taxon>Pseudomonadati</taxon>
        <taxon>Pseudomonadota</taxon>
        <taxon>Betaproteobacteria</taxon>
        <taxon>Burkholderiales</taxon>
        <taxon>Oxalobacteraceae</taxon>
        <taxon>Telluria group</taxon>
        <taxon>Duganella</taxon>
    </lineage>
</organism>
<dbReference type="GO" id="GO:0030288">
    <property type="term" value="C:outer membrane-bounded periplasmic space"/>
    <property type="evidence" value="ECO:0007669"/>
    <property type="project" value="TreeGrafter"/>
</dbReference>
<evidence type="ECO:0000256" key="6">
    <source>
        <dbReference type="SAM" id="Phobius"/>
    </source>
</evidence>
<dbReference type="InterPro" id="IPR010664">
    <property type="entry name" value="LipoPS_assembly_LptC-rel"/>
</dbReference>
<evidence type="ECO:0000256" key="5">
    <source>
        <dbReference type="ARBA" id="ARBA00023136"/>
    </source>
</evidence>
<dbReference type="InterPro" id="IPR026265">
    <property type="entry name" value="LptC"/>
</dbReference>
<evidence type="ECO:0000313" key="8">
    <source>
        <dbReference type="Proteomes" id="UP000175989"/>
    </source>
</evidence>
<evidence type="ECO:0000256" key="2">
    <source>
        <dbReference type="ARBA" id="ARBA00022519"/>
    </source>
</evidence>
<comment type="caution">
    <text evidence="7">The sequence shown here is derived from an EMBL/GenBank/DDBJ whole genome shotgun (WGS) entry which is preliminary data.</text>
</comment>
<protein>
    <submittedName>
        <fullName evidence="7">Lipopolysaccharide-assembly, LptC-related</fullName>
    </submittedName>
</protein>
<dbReference type="RefSeq" id="WP_070249753.1">
    <property type="nucleotide sequence ID" value="NZ_LROM01000097.1"/>
</dbReference>
<feature type="transmembrane region" description="Helical" evidence="6">
    <location>
        <begin position="12"/>
        <end position="32"/>
    </location>
</feature>
<reference evidence="8" key="1">
    <citation type="journal article" date="2016" name="Front. Microbiol.">
        <title>Molecular Keys to the Janthinobacterium and Duganella spp. Interaction with the Plant Pathogen Fusarium graminearum.</title>
        <authorList>
            <person name="Haack F.S."/>
            <person name="Poehlein A."/>
            <person name="Kroger C."/>
            <person name="Voigt C.A."/>
            <person name="Piepenbring M."/>
            <person name="Bode H.B."/>
            <person name="Daniel R."/>
            <person name="Schafer W."/>
            <person name="Streit W.R."/>
        </authorList>
    </citation>
    <scope>NUCLEOTIDE SEQUENCE [LARGE SCALE GENOMIC DNA]</scope>
    <source>
        <strain evidence="8">T54</strain>
    </source>
</reference>
<evidence type="ECO:0000313" key="7">
    <source>
        <dbReference type="EMBL" id="OEZ97539.1"/>
    </source>
</evidence>
<gene>
    <name evidence="7" type="ORF">DUPY_35810</name>
</gene>
<keyword evidence="3 6" id="KW-0812">Transmembrane</keyword>
<dbReference type="PATRIC" id="fig|762836.4.peg.3688"/>
<dbReference type="GO" id="GO:0015221">
    <property type="term" value="F:lipopolysaccharide transmembrane transporter activity"/>
    <property type="evidence" value="ECO:0007669"/>
    <property type="project" value="InterPro"/>
</dbReference>
<keyword evidence="5 6" id="KW-0472">Membrane</keyword>
<dbReference type="InterPro" id="IPR052363">
    <property type="entry name" value="LPS_export_LptC"/>
</dbReference>
<dbReference type="EMBL" id="LROM01000097">
    <property type="protein sequence ID" value="OEZ97539.1"/>
    <property type="molecule type" value="Genomic_DNA"/>
</dbReference>
<accession>A0A1E7WGR5</accession>
<keyword evidence="2" id="KW-0997">Cell inner membrane</keyword>
<dbReference type="Proteomes" id="UP000175989">
    <property type="component" value="Unassembled WGS sequence"/>
</dbReference>
<sequence>MRKRTAHRWPLTWMVVLGVFVAVGTGWMVQLINESNQDTAQDKFRNEPDYIIDRFSVVRMTKDGKPAYILSGDKLTHLPAEEASDIVKPYINTLSAEHPPMTVRGDTARVDQDNSRVKLNGNVSVVRPASGKSGAASQAMSLTTSTLTVFPDEQRMETAAPVELHLGNTVATGVGMTANNATLQTQLGGRGKITVPPRAAR</sequence>
<evidence type="ECO:0000256" key="3">
    <source>
        <dbReference type="ARBA" id="ARBA00022692"/>
    </source>
</evidence>
<dbReference type="GO" id="GO:0005886">
    <property type="term" value="C:plasma membrane"/>
    <property type="evidence" value="ECO:0007669"/>
    <property type="project" value="InterPro"/>
</dbReference>
<dbReference type="Pfam" id="PF06835">
    <property type="entry name" value="LptC"/>
    <property type="match status" value="1"/>
</dbReference>
<keyword evidence="8" id="KW-1185">Reference proteome</keyword>